<keyword evidence="8" id="KW-1185">Reference proteome</keyword>
<evidence type="ECO:0000256" key="5">
    <source>
        <dbReference type="ARBA" id="ARBA00023136"/>
    </source>
</evidence>
<evidence type="ECO:0000259" key="7">
    <source>
        <dbReference type="PROSITE" id="PS50262"/>
    </source>
</evidence>
<evidence type="ECO:0000256" key="1">
    <source>
        <dbReference type="ARBA" id="ARBA00004651"/>
    </source>
</evidence>
<dbReference type="GO" id="GO:0005886">
    <property type="term" value="C:plasma membrane"/>
    <property type="evidence" value="ECO:0007669"/>
    <property type="project" value="UniProtKB-SubCell"/>
</dbReference>
<feature type="transmembrane region" description="Helical" evidence="6">
    <location>
        <begin position="130"/>
        <end position="149"/>
    </location>
</feature>
<feature type="domain" description="G-protein coupled receptors family 1 profile" evidence="7">
    <location>
        <begin position="59"/>
        <end position="324"/>
    </location>
</feature>
<dbReference type="GO" id="GO:0004930">
    <property type="term" value="F:G protein-coupled receptor activity"/>
    <property type="evidence" value="ECO:0007669"/>
    <property type="project" value="InterPro"/>
</dbReference>
<dbReference type="Gene3D" id="1.20.1070.10">
    <property type="entry name" value="Rhodopsin 7-helix transmembrane proteins"/>
    <property type="match status" value="1"/>
</dbReference>
<dbReference type="InterPro" id="IPR000276">
    <property type="entry name" value="GPCR_Rhodpsn"/>
</dbReference>
<sequence length="359" mass="41291">MANRTEWKEWTTPWDTLIDCILLANGDPNTSEVMCRIASVFGVVMGYIFPCVGGFGIITNSIVAFIFLVLLRHETKHFIFLGALALADIAVSINMGWLWFFPSYGLPYISSGSIYYFLLTRSSIVCRLSIFFQTFFCILRGNIYVLLAFDRLFFMHKPLVYNKIPRYYTGILLIVVIILTVLMSLPITLFVDLISVKGLSTCWFSSQTKILPFYQVLFSNTCLIQLTIVALFDVFFLLKVLNWSRSRLQVTETAVKEKKTISPIITLLVLNILSFLFAAPSGITYMILVTYENAPYEYIRMLTFFIYISWILIFLQSSLNILLYFIRIIKFRRVLQKLICCNFGKISNVSKDSTVSSFK</sequence>
<evidence type="ECO:0000256" key="2">
    <source>
        <dbReference type="ARBA" id="ARBA00022475"/>
    </source>
</evidence>
<keyword evidence="2" id="KW-1003">Cell membrane</keyword>
<evidence type="ECO:0000256" key="4">
    <source>
        <dbReference type="ARBA" id="ARBA00022989"/>
    </source>
</evidence>
<feature type="transmembrane region" description="Helical" evidence="6">
    <location>
        <begin position="264"/>
        <end position="288"/>
    </location>
</feature>
<comment type="subcellular location">
    <subcellularLocation>
        <location evidence="1">Cell membrane</location>
        <topology evidence="1">Multi-pass membrane protein</topology>
    </subcellularLocation>
</comment>
<keyword evidence="3 6" id="KW-0812">Transmembrane</keyword>
<dbReference type="PROSITE" id="PS50262">
    <property type="entry name" value="G_PROTEIN_RECEP_F1_2"/>
    <property type="match status" value="1"/>
</dbReference>
<dbReference type="Pfam" id="PF00001">
    <property type="entry name" value="7tm_1"/>
    <property type="match status" value="1"/>
</dbReference>
<dbReference type="CDD" id="cd00637">
    <property type="entry name" value="7tm_classA_rhodopsin-like"/>
    <property type="match status" value="1"/>
</dbReference>
<feature type="transmembrane region" description="Helical" evidence="6">
    <location>
        <begin position="304"/>
        <end position="326"/>
    </location>
</feature>
<evidence type="ECO:0000256" key="3">
    <source>
        <dbReference type="ARBA" id="ARBA00022692"/>
    </source>
</evidence>
<dbReference type="AlphaFoldDB" id="A0AA85KBY7"/>
<feature type="transmembrane region" description="Helical" evidence="6">
    <location>
        <begin position="170"/>
        <end position="191"/>
    </location>
</feature>
<feature type="transmembrane region" description="Helical" evidence="6">
    <location>
        <begin position="47"/>
        <end position="71"/>
    </location>
</feature>
<keyword evidence="5 6" id="KW-0472">Membrane</keyword>
<evidence type="ECO:0000313" key="9">
    <source>
        <dbReference type="WBParaSite" id="TREG1_91810.1"/>
    </source>
</evidence>
<dbReference type="SUPFAM" id="SSF81321">
    <property type="entry name" value="Family A G protein-coupled receptor-like"/>
    <property type="match status" value="1"/>
</dbReference>
<dbReference type="InterPro" id="IPR017452">
    <property type="entry name" value="GPCR_Rhodpsn_7TM"/>
</dbReference>
<evidence type="ECO:0000313" key="8">
    <source>
        <dbReference type="Proteomes" id="UP000050795"/>
    </source>
</evidence>
<dbReference type="PANTHER" id="PTHR22750">
    <property type="entry name" value="G-PROTEIN COUPLED RECEPTOR"/>
    <property type="match status" value="1"/>
</dbReference>
<keyword evidence="4 6" id="KW-1133">Transmembrane helix</keyword>
<evidence type="ECO:0000256" key="6">
    <source>
        <dbReference type="SAM" id="Phobius"/>
    </source>
</evidence>
<feature type="transmembrane region" description="Helical" evidence="6">
    <location>
        <begin position="211"/>
        <end position="238"/>
    </location>
</feature>
<dbReference type="WBParaSite" id="TREG1_91810.1">
    <property type="protein sequence ID" value="TREG1_91810.1"/>
    <property type="gene ID" value="TREG1_91810"/>
</dbReference>
<dbReference type="Proteomes" id="UP000050795">
    <property type="component" value="Unassembled WGS sequence"/>
</dbReference>
<name>A0AA85KBY7_TRIRE</name>
<proteinExistence type="predicted"/>
<reference evidence="9" key="2">
    <citation type="submission" date="2023-11" db="UniProtKB">
        <authorList>
            <consortium name="WormBaseParasite"/>
        </authorList>
    </citation>
    <scope>IDENTIFICATION</scope>
</reference>
<feature type="transmembrane region" description="Helical" evidence="6">
    <location>
        <begin position="78"/>
        <end position="100"/>
    </location>
</feature>
<organism evidence="8 9">
    <name type="scientific">Trichobilharzia regenti</name>
    <name type="common">Nasal bird schistosome</name>
    <dbReference type="NCBI Taxonomy" id="157069"/>
    <lineage>
        <taxon>Eukaryota</taxon>
        <taxon>Metazoa</taxon>
        <taxon>Spiralia</taxon>
        <taxon>Lophotrochozoa</taxon>
        <taxon>Platyhelminthes</taxon>
        <taxon>Trematoda</taxon>
        <taxon>Digenea</taxon>
        <taxon>Strigeidida</taxon>
        <taxon>Schistosomatoidea</taxon>
        <taxon>Schistosomatidae</taxon>
        <taxon>Trichobilharzia</taxon>
    </lineage>
</organism>
<accession>A0AA85KBY7</accession>
<reference evidence="8" key="1">
    <citation type="submission" date="2022-06" db="EMBL/GenBank/DDBJ databases">
        <authorList>
            <person name="Berger JAMES D."/>
            <person name="Berger JAMES D."/>
        </authorList>
    </citation>
    <scope>NUCLEOTIDE SEQUENCE [LARGE SCALE GENOMIC DNA]</scope>
</reference>
<protein>
    <submittedName>
        <fullName evidence="9">G_PROTEIN_RECEP_F1_2 domain-containing protein</fullName>
    </submittedName>
</protein>